<dbReference type="Pfam" id="PF13688">
    <property type="entry name" value="Reprolysin_5"/>
    <property type="match status" value="1"/>
</dbReference>
<evidence type="ECO:0000313" key="4">
    <source>
        <dbReference type="Proteomes" id="UP001156666"/>
    </source>
</evidence>
<dbReference type="NCBIfam" id="TIGR04183">
    <property type="entry name" value="Por_Secre_tail"/>
    <property type="match status" value="1"/>
</dbReference>
<dbReference type="InterPro" id="IPR026444">
    <property type="entry name" value="Secre_tail"/>
</dbReference>
<dbReference type="InterPro" id="IPR001590">
    <property type="entry name" value="Peptidase_M12B"/>
</dbReference>
<dbReference type="PROSITE" id="PS50215">
    <property type="entry name" value="ADAM_MEPRO"/>
    <property type="match status" value="1"/>
</dbReference>
<reference evidence="3" key="1">
    <citation type="journal article" date="2014" name="Int. J. Syst. Evol. Microbiol.">
        <title>Complete genome sequence of Corynebacterium casei LMG S-19264T (=DSM 44701T), isolated from a smear-ripened cheese.</title>
        <authorList>
            <consortium name="US DOE Joint Genome Institute (JGI-PGF)"/>
            <person name="Walter F."/>
            <person name="Albersmeier A."/>
            <person name="Kalinowski J."/>
            <person name="Ruckert C."/>
        </authorList>
    </citation>
    <scope>NUCLEOTIDE SEQUENCE</scope>
    <source>
        <strain evidence="3">NBRC 108769</strain>
    </source>
</reference>
<protein>
    <recommendedName>
        <fullName evidence="2">Peptidase M12B domain-containing protein</fullName>
    </recommendedName>
</protein>
<dbReference type="PANTHER" id="PTHR11905">
    <property type="entry name" value="ADAM A DISINTEGRIN AND METALLOPROTEASE DOMAIN"/>
    <property type="match status" value="1"/>
</dbReference>
<organism evidence="3 4">
    <name type="scientific">Portibacter lacus</name>
    <dbReference type="NCBI Taxonomy" id="1099794"/>
    <lineage>
        <taxon>Bacteria</taxon>
        <taxon>Pseudomonadati</taxon>
        <taxon>Bacteroidota</taxon>
        <taxon>Saprospiria</taxon>
        <taxon>Saprospirales</taxon>
        <taxon>Haliscomenobacteraceae</taxon>
        <taxon>Portibacter</taxon>
    </lineage>
</organism>
<name>A0AA37SMI8_9BACT</name>
<dbReference type="Gene3D" id="3.40.390.10">
    <property type="entry name" value="Collagenase (Catalytic Domain)"/>
    <property type="match status" value="1"/>
</dbReference>
<keyword evidence="4" id="KW-1185">Reference proteome</keyword>
<dbReference type="EMBL" id="BSOH01000011">
    <property type="protein sequence ID" value="GLR17438.1"/>
    <property type="molecule type" value="Genomic_DNA"/>
</dbReference>
<dbReference type="PANTHER" id="PTHR11905:SF159">
    <property type="entry name" value="ADAM METALLOPROTEASE"/>
    <property type="match status" value="1"/>
</dbReference>
<reference evidence="3" key="2">
    <citation type="submission" date="2023-01" db="EMBL/GenBank/DDBJ databases">
        <title>Draft genome sequence of Portibacter lacus strain NBRC 108769.</title>
        <authorList>
            <person name="Sun Q."/>
            <person name="Mori K."/>
        </authorList>
    </citation>
    <scope>NUCLEOTIDE SEQUENCE</scope>
    <source>
        <strain evidence="3">NBRC 108769</strain>
    </source>
</reference>
<keyword evidence="1" id="KW-0732">Signal</keyword>
<dbReference type="Pfam" id="PF18962">
    <property type="entry name" value="Por_Secre_tail"/>
    <property type="match status" value="1"/>
</dbReference>
<dbReference type="Proteomes" id="UP001156666">
    <property type="component" value="Unassembled WGS sequence"/>
</dbReference>
<dbReference type="RefSeq" id="WP_235294145.1">
    <property type="nucleotide sequence ID" value="NZ_BSOH01000011.1"/>
</dbReference>
<sequence>MKPIVTGMVLIALFTNVLCYAQNNTPMEVLVNIANDNARFIPKQIFIEDHRNTDYLDSYLTNYATLKLNESLLNEIVTQELPNIAVALPLPDGKSLNARLVNFDIRTEEFSVVDQFDNELEIPDAQFYRGVLDRESDAMAGISFFRDRVYGLFSSLSKGNIILAQDPINPGNGENYILYYERDLLIDREKSCGTDDLKPFDDYQSVTSRSTGNVYSSCEDIEVYIEATNKLYQKMGSSTAVTNYITAFFNSVSIIYRNEGIYTSIKRIKVNTTEDGYTNLTTSFDNLNKFGENTKNNYQQYGAELAHLVDYNENNLGGVAWINAMCINYIYYPSQNYHYGGYAYSSINNTHEDFPDYSLTVFMFAHEMGHNLGSQHTQWCGWTGGPIDNCVSVEGTCDPGPAPVNGGTIMSYCHLTEYGINYSEGFGEIPGNHIRSILQSKTCKEEYVPKGVVNCNPNTTVTANRECTDEDGWTHYYFDNNSTDEDDDDLLLSVLKGSEDIGDLDDGSLIVRVKTSSNAGNGATHIVDPGYSAGDDWYVMNRWFELIPTEEPNNPVTVRFPYTTEDYMDVIMTQPAVNAHQDLIFYKINTPGNPDPDSGHKNITNDQITFYENGTTASLNAWKYIKNGTSHMAEFQVSSFSGGGGGFSETSQSAVPVEILTYDVQKEGKFVSANWSTSLEINNEYFTVERSSDGKVFEEIGRISGQGNSSELQEYSFLDRNPNAGINYYRLSQTDFDGTHVVIGVRSIKMDFIREINVFPNPLASDQLNINYSLTNAEDISVVIRNIEGRMIYQTQKTSEIGKNQMSMDLSHVDAGIYIVQIVSGKETYTQKLIKD</sequence>
<proteinExistence type="predicted"/>
<dbReference type="AlphaFoldDB" id="A0AA37SMI8"/>
<dbReference type="InterPro" id="IPR024079">
    <property type="entry name" value="MetalloPept_cat_dom_sf"/>
</dbReference>
<dbReference type="GO" id="GO:0004222">
    <property type="term" value="F:metalloendopeptidase activity"/>
    <property type="evidence" value="ECO:0007669"/>
    <property type="project" value="InterPro"/>
</dbReference>
<dbReference type="SUPFAM" id="SSF55486">
    <property type="entry name" value="Metalloproteases ('zincins'), catalytic domain"/>
    <property type="match status" value="1"/>
</dbReference>
<feature type="signal peptide" evidence="1">
    <location>
        <begin position="1"/>
        <end position="21"/>
    </location>
</feature>
<evidence type="ECO:0000313" key="3">
    <source>
        <dbReference type="EMBL" id="GLR17438.1"/>
    </source>
</evidence>
<evidence type="ECO:0000256" key="1">
    <source>
        <dbReference type="SAM" id="SignalP"/>
    </source>
</evidence>
<evidence type="ECO:0000259" key="2">
    <source>
        <dbReference type="PROSITE" id="PS50215"/>
    </source>
</evidence>
<gene>
    <name evidence="3" type="ORF">GCM10007940_20530</name>
</gene>
<dbReference type="GO" id="GO:0006509">
    <property type="term" value="P:membrane protein ectodomain proteolysis"/>
    <property type="evidence" value="ECO:0007669"/>
    <property type="project" value="TreeGrafter"/>
</dbReference>
<comment type="caution">
    <text evidence="3">The sequence shown here is derived from an EMBL/GenBank/DDBJ whole genome shotgun (WGS) entry which is preliminary data.</text>
</comment>
<feature type="chain" id="PRO_5041242536" description="Peptidase M12B domain-containing protein" evidence="1">
    <location>
        <begin position="22"/>
        <end position="836"/>
    </location>
</feature>
<feature type="domain" description="Peptidase M12B" evidence="2">
    <location>
        <begin position="219"/>
        <end position="418"/>
    </location>
</feature>
<accession>A0AA37SMI8</accession>